<organism evidence="2 3">
    <name type="scientific">Pseudonocardia xinjiangensis</name>
    <dbReference type="NCBI Taxonomy" id="75289"/>
    <lineage>
        <taxon>Bacteria</taxon>
        <taxon>Bacillati</taxon>
        <taxon>Actinomycetota</taxon>
        <taxon>Actinomycetes</taxon>
        <taxon>Pseudonocardiales</taxon>
        <taxon>Pseudonocardiaceae</taxon>
        <taxon>Pseudonocardia</taxon>
    </lineage>
</organism>
<protein>
    <submittedName>
        <fullName evidence="2">NAD(P)H-binding protein</fullName>
    </submittedName>
</protein>
<dbReference type="EMBL" id="JAAXKY010000001">
    <property type="protein sequence ID" value="NMH75588.1"/>
    <property type="molecule type" value="Genomic_DNA"/>
</dbReference>
<feature type="domain" description="NAD(P)-binding" evidence="1">
    <location>
        <begin position="3"/>
        <end position="199"/>
    </location>
</feature>
<comment type="caution">
    <text evidence="2">The sequence shown here is derived from an EMBL/GenBank/DDBJ whole genome shotgun (WGS) entry which is preliminary data.</text>
</comment>
<dbReference type="Gene3D" id="3.40.50.720">
    <property type="entry name" value="NAD(P)-binding Rossmann-like Domain"/>
    <property type="match status" value="1"/>
</dbReference>
<reference evidence="2 3" key="1">
    <citation type="submission" date="2020-04" db="EMBL/GenBank/DDBJ databases">
        <authorList>
            <person name="Klaysubun C."/>
            <person name="Duangmal K."/>
            <person name="Lipun K."/>
        </authorList>
    </citation>
    <scope>NUCLEOTIDE SEQUENCE [LARGE SCALE GENOMIC DNA]</scope>
    <source>
        <strain evidence="2 3">JCM 11839</strain>
    </source>
</reference>
<dbReference type="Proteomes" id="UP001296706">
    <property type="component" value="Unassembled WGS sequence"/>
</dbReference>
<dbReference type="InterPro" id="IPR051606">
    <property type="entry name" value="Polyketide_Oxido-like"/>
</dbReference>
<proteinExistence type="predicted"/>
<sequence length="211" mass="21386">MFGAGGRAGRRTVEEAVGRSHEVTAVVRDPDAHHGPGRAGVSVVAGDVTDPTSVAAVAAGHDAAVTAAARLDVPAVDFYTAATEALVAGLAKAGVSRLVLVGMGPVLEVAPGERLLDAPGFPAAHRDFALGHVAQLDVLAAAPDLDWVVLAPPVVVLDETAARTGRYRTGGTRLLSPPGTGAPFSYADLAVALLDEIDTPRHHRALVAVGP</sequence>
<gene>
    <name evidence="2" type="ORF">HF577_00360</name>
</gene>
<dbReference type="Pfam" id="PF13460">
    <property type="entry name" value="NAD_binding_10"/>
    <property type="match status" value="1"/>
</dbReference>
<dbReference type="InterPro" id="IPR036291">
    <property type="entry name" value="NAD(P)-bd_dom_sf"/>
</dbReference>
<dbReference type="PANTHER" id="PTHR43355:SF2">
    <property type="entry name" value="FLAVIN REDUCTASE (NADPH)"/>
    <property type="match status" value="1"/>
</dbReference>
<accession>A0ABX1R5B7</accession>
<evidence type="ECO:0000259" key="1">
    <source>
        <dbReference type="Pfam" id="PF13460"/>
    </source>
</evidence>
<dbReference type="SUPFAM" id="SSF51735">
    <property type="entry name" value="NAD(P)-binding Rossmann-fold domains"/>
    <property type="match status" value="1"/>
</dbReference>
<evidence type="ECO:0000313" key="3">
    <source>
        <dbReference type="Proteomes" id="UP001296706"/>
    </source>
</evidence>
<dbReference type="PANTHER" id="PTHR43355">
    <property type="entry name" value="FLAVIN REDUCTASE (NADPH)"/>
    <property type="match status" value="1"/>
</dbReference>
<keyword evidence="3" id="KW-1185">Reference proteome</keyword>
<dbReference type="InterPro" id="IPR016040">
    <property type="entry name" value="NAD(P)-bd_dom"/>
</dbReference>
<evidence type="ECO:0000313" key="2">
    <source>
        <dbReference type="EMBL" id="NMH75588.1"/>
    </source>
</evidence>
<name>A0ABX1R5B7_9PSEU</name>